<dbReference type="EMBL" id="CP158373">
    <property type="protein sequence ID" value="XBY61708.1"/>
    <property type="molecule type" value="Genomic_DNA"/>
</dbReference>
<name>A0AAU7XWF7_9PSED</name>
<reference evidence="1" key="1">
    <citation type="submission" date="2023-08" db="EMBL/GenBank/DDBJ databases">
        <title>Increased levels of nutrients transform a symbiont into a lethal pathobiont.</title>
        <authorList>
            <person name="Lachnit T."/>
            <person name="Ulrich L."/>
            <person name="Willmer F.M."/>
            <person name="Hasenbein T."/>
            <person name="Steiner L.X."/>
            <person name="Wolters M."/>
            <person name="Herbst E.M."/>
            <person name="Deines P."/>
        </authorList>
    </citation>
    <scope>NUCLEOTIDE SEQUENCE</scope>
    <source>
        <strain evidence="1">T3</strain>
    </source>
</reference>
<evidence type="ECO:0000313" key="1">
    <source>
        <dbReference type="EMBL" id="XBY61708.1"/>
    </source>
</evidence>
<dbReference type="RefSeq" id="WP_350446295.1">
    <property type="nucleotide sequence ID" value="NZ_CP158373.1"/>
</dbReference>
<protein>
    <submittedName>
        <fullName evidence="1">Uncharacterized protein</fullName>
    </submittedName>
</protein>
<sequence>MHPPYKPRRLRLPILIGALAVLPVLAASAFVAYRITQNDSGLCLAANRVLSPEQHRQALLRNLIRLDALNSQRHDDLFRTQADRTGIIRNPPVLDFKALMERMQGNEKTFEENFTIEPVAPRRQFNAASVREPFVLVSYRAAADGIATFTDSRLIVARAKADVVQEFGQPSLYERFRGFGNTYYSVTYSFVGIACCDSTPYGRPRAEVLAGNRAAYQETLATMARGIATHTRTATVSNCGELLTQDSDNGVGTRNIKWTGL</sequence>
<proteinExistence type="predicted"/>
<organism evidence="1">
    <name type="scientific">Pseudomonas solani</name>
    <dbReference type="NCBI Taxonomy" id="2731552"/>
    <lineage>
        <taxon>Bacteria</taxon>
        <taxon>Pseudomonadati</taxon>
        <taxon>Pseudomonadota</taxon>
        <taxon>Gammaproteobacteria</taxon>
        <taxon>Pseudomonadales</taxon>
        <taxon>Pseudomonadaceae</taxon>
        <taxon>Pseudomonas</taxon>
    </lineage>
</organism>
<accession>A0AAU7XWF7</accession>
<gene>
    <name evidence="1" type="ORF">ABS648_17225</name>
</gene>
<dbReference type="AlphaFoldDB" id="A0AAU7XWF7"/>